<comment type="function">
    <text evidence="3 14 16">Endonuclease that specifically degrades the RNA of RNA-DNA hybrids.</text>
</comment>
<accession>A0AAW5E363</accession>
<feature type="binding site" evidence="14 15">
    <location>
        <position position="79"/>
    </location>
    <ligand>
        <name>a divalent metal cation</name>
        <dbReference type="ChEBI" id="CHEBI:60240"/>
    </ligand>
</feature>
<evidence type="ECO:0000256" key="2">
    <source>
        <dbReference type="ARBA" id="ARBA00001946"/>
    </source>
</evidence>
<dbReference type="RefSeq" id="WP_240251815.1">
    <property type="nucleotide sequence ID" value="NZ_JAKTTI010000001.1"/>
</dbReference>
<keyword evidence="11 14" id="KW-0255">Endonuclease</keyword>
<comment type="cofactor">
    <cofactor evidence="2">
        <name>Mg(2+)</name>
        <dbReference type="ChEBI" id="CHEBI:18420"/>
    </cofactor>
</comment>
<keyword evidence="9 14" id="KW-0540">Nuclease</keyword>
<evidence type="ECO:0000256" key="7">
    <source>
        <dbReference type="ARBA" id="ARBA00019179"/>
    </source>
</evidence>
<dbReference type="GO" id="GO:0006298">
    <property type="term" value="P:mismatch repair"/>
    <property type="evidence" value="ECO:0007669"/>
    <property type="project" value="TreeGrafter"/>
</dbReference>
<name>A0AAW5E363_9BACI</name>
<evidence type="ECO:0000256" key="4">
    <source>
        <dbReference type="ARBA" id="ARBA00004496"/>
    </source>
</evidence>
<dbReference type="GO" id="GO:0030145">
    <property type="term" value="F:manganese ion binding"/>
    <property type="evidence" value="ECO:0007669"/>
    <property type="project" value="UniProtKB-UniRule"/>
</dbReference>
<evidence type="ECO:0000256" key="14">
    <source>
        <dbReference type="HAMAP-Rule" id="MF_00052"/>
    </source>
</evidence>
<dbReference type="CDD" id="cd07182">
    <property type="entry name" value="RNase_HII_bacteria_HII_like"/>
    <property type="match status" value="1"/>
</dbReference>
<comment type="caution">
    <text evidence="18">The sequence shown here is derived from an EMBL/GenBank/DDBJ whole genome shotgun (WGS) entry which is preliminary data.</text>
</comment>
<dbReference type="PROSITE" id="PS51975">
    <property type="entry name" value="RNASE_H_2"/>
    <property type="match status" value="1"/>
</dbReference>
<keyword evidence="19" id="KW-1185">Reference proteome</keyword>
<dbReference type="Gene3D" id="3.30.420.10">
    <property type="entry name" value="Ribonuclease H-like superfamily/Ribonuclease H"/>
    <property type="match status" value="1"/>
</dbReference>
<evidence type="ECO:0000259" key="17">
    <source>
        <dbReference type="PROSITE" id="PS51975"/>
    </source>
</evidence>
<dbReference type="GO" id="GO:0004523">
    <property type="term" value="F:RNA-DNA hybrid ribonuclease activity"/>
    <property type="evidence" value="ECO:0007669"/>
    <property type="project" value="UniProtKB-UniRule"/>
</dbReference>
<evidence type="ECO:0000256" key="11">
    <source>
        <dbReference type="ARBA" id="ARBA00022759"/>
    </source>
</evidence>
<keyword evidence="13 14" id="KW-0464">Manganese</keyword>
<feature type="binding site" evidence="14 15">
    <location>
        <position position="78"/>
    </location>
    <ligand>
        <name>a divalent metal cation</name>
        <dbReference type="ChEBI" id="CHEBI:60240"/>
    </ligand>
</feature>
<evidence type="ECO:0000256" key="8">
    <source>
        <dbReference type="ARBA" id="ARBA00022490"/>
    </source>
</evidence>
<evidence type="ECO:0000256" key="3">
    <source>
        <dbReference type="ARBA" id="ARBA00004065"/>
    </source>
</evidence>
<dbReference type="Proteomes" id="UP001431131">
    <property type="component" value="Unassembled WGS sequence"/>
</dbReference>
<protein>
    <recommendedName>
        <fullName evidence="7 14">Ribonuclease HII</fullName>
        <shortName evidence="14">RNase HII</shortName>
        <ecNumber evidence="6 14">3.1.26.4</ecNumber>
    </recommendedName>
</protein>
<dbReference type="GO" id="GO:0032299">
    <property type="term" value="C:ribonuclease H2 complex"/>
    <property type="evidence" value="ECO:0007669"/>
    <property type="project" value="TreeGrafter"/>
</dbReference>
<dbReference type="FunFam" id="3.30.420.10:FF:000006">
    <property type="entry name" value="Ribonuclease HII"/>
    <property type="match status" value="1"/>
</dbReference>
<feature type="binding site" evidence="14 15">
    <location>
        <position position="170"/>
    </location>
    <ligand>
        <name>a divalent metal cation</name>
        <dbReference type="ChEBI" id="CHEBI:60240"/>
    </ligand>
</feature>
<dbReference type="InterPro" id="IPR036397">
    <property type="entry name" value="RNaseH_sf"/>
</dbReference>
<dbReference type="NCBIfam" id="NF000595">
    <property type="entry name" value="PRK00015.1-3"/>
    <property type="match status" value="1"/>
</dbReference>
<dbReference type="PANTHER" id="PTHR10954">
    <property type="entry name" value="RIBONUCLEASE H2 SUBUNIT A"/>
    <property type="match status" value="1"/>
</dbReference>
<evidence type="ECO:0000256" key="15">
    <source>
        <dbReference type="PROSITE-ProRule" id="PRU01319"/>
    </source>
</evidence>
<dbReference type="GO" id="GO:0003723">
    <property type="term" value="F:RNA binding"/>
    <property type="evidence" value="ECO:0007669"/>
    <property type="project" value="UniProtKB-UniRule"/>
</dbReference>
<comment type="subcellular location">
    <subcellularLocation>
        <location evidence="4 14">Cytoplasm</location>
    </subcellularLocation>
</comment>
<dbReference type="InterPro" id="IPR012337">
    <property type="entry name" value="RNaseH-like_sf"/>
</dbReference>
<evidence type="ECO:0000256" key="10">
    <source>
        <dbReference type="ARBA" id="ARBA00022723"/>
    </source>
</evidence>
<comment type="cofactor">
    <cofactor evidence="14 15">
        <name>Mn(2+)</name>
        <dbReference type="ChEBI" id="CHEBI:29035"/>
    </cofactor>
    <cofactor evidence="14 15">
        <name>Mg(2+)</name>
        <dbReference type="ChEBI" id="CHEBI:18420"/>
    </cofactor>
    <text evidence="14 15">Manganese or magnesium. Binds 1 divalent metal ion per monomer in the absence of substrate. May bind a second metal ion after substrate binding.</text>
</comment>
<comment type="similarity">
    <text evidence="5 14 16">Belongs to the RNase HII family.</text>
</comment>
<dbReference type="GO" id="GO:0005737">
    <property type="term" value="C:cytoplasm"/>
    <property type="evidence" value="ECO:0007669"/>
    <property type="project" value="UniProtKB-SubCell"/>
</dbReference>
<dbReference type="InterPro" id="IPR022898">
    <property type="entry name" value="RNase_HII"/>
</dbReference>
<evidence type="ECO:0000256" key="12">
    <source>
        <dbReference type="ARBA" id="ARBA00022801"/>
    </source>
</evidence>
<keyword evidence="10 14" id="KW-0479">Metal-binding</keyword>
<evidence type="ECO:0000256" key="5">
    <source>
        <dbReference type="ARBA" id="ARBA00007383"/>
    </source>
</evidence>
<sequence>MSQLPINEIEKIIKSIEDENHEFIINCKKDERKGVQALLQRWQKRKEKERKLKDRFFEMMTYENSLYNKGIKYIAGVDEVGRGPLAGPVVAAAVILPQNIFLPGLNDSKKLTETKREELFEQIMNGALSIGVGIITPQMIDEVNIYQATKQAMKKAVMGMALKPDLLLVDAMEIPIQIPQSSIIKGDEKSNSIAAASIIAKVTRDRLMKRLGEEYPQYGFERNMGYGTAIHMEALQKYGITKEHRKSFSPIRELINNDKG</sequence>
<feature type="domain" description="RNase H type-2" evidence="17">
    <location>
        <begin position="72"/>
        <end position="260"/>
    </location>
</feature>
<dbReference type="GO" id="GO:0043137">
    <property type="term" value="P:DNA replication, removal of RNA primer"/>
    <property type="evidence" value="ECO:0007669"/>
    <property type="project" value="TreeGrafter"/>
</dbReference>
<evidence type="ECO:0000313" key="19">
    <source>
        <dbReference type="Proteomes" id="UP001431131"/>
    </source>
</evidence>
<dbReference type="InterPro" id="IPR024567">
    <property type="entry name" value="RNase_HII/HIII_dom"/>
</dbReference>
<dbReference type="EMBL" id="JAKTTI010000001">
    <property type="protein sequence ID" value="MCH1623801.1"/>
    <property type="molecule type" value="Genomic_DNA"/>
</dbReference>
<proteinExistence type="inferred from homology"/>
<evidence type="ECO:0000256" key="6">
    <source>
        <dbReference type="ARBA" id="ARBA00012180"/>
    </source>
</evidence>
<dbReference type="PANTHER" id="PTHR10954:SF18">
    <property type="entry name" value="RIBONUCLEASE HII"/>
    <property type="match status" value="1"/>
</dbReference>
<comment type="catalytic activity">
    <reaction evidence="1 14 15 16">
        <text>Endonucleolytic cleavage to 5'-phosphomonoester.</text>
        <dbReference type="EC" id="3.1.26.4"/>
    </reaction>
</comment>
<dbReference type="NCBIfam" id="NF000594">
    <property type="entry name" value="PRK00015.1-1"/>
    <property type="match status" value="1"/>
</dbReference>
<dbReference type="SUPFAM" id="SSF53098">
    <property type="entry name" value="Ribonuclease H-like"/>
    <property type="match status" value="1"/>
</dbReference>
<keyword evidence="12 14" id="KW-0378">Hydrolase</keyword>
<keyword evidence="8 14" id="KW-0963">Cytoplasm</keyword>
<reference evidence="18" key="1">
    <citation type="submission" date="2022-02" db="EMBL/GenBank/DDBJ databases">
        <title>Fredinandcohnia quinoae sp. nov. isolated from Chenopodium quinoa seeds.</title>
        <authorList>
            <person name="Saati-Santamaria Z."/>
            <person name="Flores-Felix J.D."/>
            <person name="Igual J.M."/>
            <person name="Velazquez E."/>
            <person name="Garcia-Fraile P."/>
            <person name="Martinez-Molina E."/>
        </authorList>
    </citation>
    <scope>NUCLEOTIDE SEQUENCE</scope>
    <source>
        <strain evidence="18">SECRCQ15</strain>
    </source>
</reference>
<evidence type="ECO:0000256" key="9">
    <source>
        <dbReference type="ARBA" id="ARBA00022722"/>
    </source>
</evidence>
<evidence type="ECO:0000256" key="13">
    <source>
        <dbReference type="ARBA" id="ARBA00023211"/>
    </source>
</evidence>
<organism evidence="18 19">
    <name type="scientific">Fredinandcohnia quinoae</name>
    <dbReference type="NCBI Taxonomy" id="2918902"/>
    <lineage>
        <taxon>Bacteria</taxon>
        <taxon>Bacillati</taxon>
        <taxon>Bacillota</taxon>
        <taxon>Bacilli</taxon>
        <taxon>Bacillales</taxon>
        <taxon>Bacillaceae</taxon>
        <taxon>Fredinandcohnia</taxon>
    </lineage>
</organism>
<dbReference type="Pfam" id="PF01351">
    <property type="entry name" value="RNase_HII"/>
    <property type="match status" value="1"/>
</dbReference>
<gene>
    <name evidence="14" type="primary">rnhB</name>
    <name evidence="18" type="ORF">MJG50_00565</name>
</gene>
<evidence type="ECO:0000256" key="1">
    <source>
        <dbReference type="ARBA" id="ARBA00000077"/>
    </source>
</evidence>
<evidence type="ECO:0000256" key="16">
    <source>
        <dbReference type="RuleBase" id="RU003515"/>
    </source>
</evidence>
<dbReference type="InterPro" id="IPR001352">
    <property type="entry name" value="RNase_HII/HIII"/>
</dbReference>
<dbReference type="EC" id="3.1.26.4" evidence="6 14"/>
<dbReference type="HAMAP" id="MF_00052_B">
    <property type="entry name" value="RNase_HII_B"/>
    <property type="match status" value="1"/>
</dbReference>
<evidence type="ECO:0000313" key="18">
    <source>
        <dbReference type="EMBL" id="MCH1623801.1"/>
    </source>
</evidence>
<dbReference type="AlphaFoldDB" id="A0AAW5E363"/>